<name>A0ABT2TLD0_9FIRM</name>
<dbReference type="SMART" id="SM00387">
    <property type="entry name" value="HATPase_c"/>
    <property type="match status" value="1"/>
</dbReference>
<evidence type="ECO:0000256" key="7">
    <source>
        <dbReference type="ARBA" id="ARBA00023012"/>
    </source>
</evidence>
<evidence type="ECO:0000256" key="4">
    <source>
        <dbReference type="ARBA" id="ARBA00022553"/>
    </source>
</evidence>
<evidence type="ECO:0000256" key="1">
    <source>
        <dbReference type="ARBA" id="ARBA00000085"/>
    </source>
</evidence>
<keyword evidence="6 10" id="KW-0418">Kinase</keyword>
<dbReference type="InterPro" id="IPR036097">
    <property type="entry name" value="HisK_dim/P_sf"/>
</dbReference>
<comment type="catalytic activity">
    <reaction evidence="1">
        <text>ATP + protein L-histidine = ADP + protein N-phospho-L-histidine.</text>
        <dbReference type="EC" id="2.7.13.3"/>
    </reaction>
</comment>
<evidence type="ECO:0000313" key="11">
    <source>
        <dbReference type="Proteomes" id="UP001652442"/>
    </source>
</evidence>
<comment type="caution">
    <text evidence="10">The sequence shown here is derived from an EMBL/GenBank/DDBJ whole genome shotgun (WGS) entry which is preliminary data.</text>
</comment>
<dbReference type="Gene3D" id="1.10.287.130">
    <property type="match status" value="1"/>
</dbReference>
<feature type="transmembrane region" description="Helical" evidence="8">
    <location>
        <begin position="150"/>
        <end position="171"/>
    </location>
</feature>
<sequence length="402" mass="45591">MIRKLRLKFVLINMSIVAVLLGIILGLIFSFTKAGLERENIRMLQTVAEHPLQLKVPADSGNEVKLPFFIIRKEPGGELLAENSSYYDLSDKSFLSTLMGEASASPRQFGVIDEYQLRYYRVDMPGEQYVIFSDISSETATLNHLKKNCVLIWTVSFALFFWASIWLSGWASRPVAQAWKQQKQFVADASHELKTPLTVIITSAELAQNESYDLESRQKVLNNVVLMSRQMKGLVEQLLELARTDKALEKRGMEEVSFSKLVSDALLPFEPLFFEQELKLVQQIEEDIKVCGDGSELKRAVEILLDNAGKYTRPFGMVRVELKRKAGRYCLLQVASEGDGLSEEQLKNIFKRFYRADQARSQSKSFGLGLSIAEGIVRRHKGKIWARSSQGVNSFFILLPCK</sequence>
<dbReference type="PROSITE" id="PS50109">
    <property type="entry name" value="HIS_KIN"/>
    <property type="match status" value="1"/>
</dbReference>
<evidence type="ECO:0000256" key="8">
    <source>
        <dbReference type="SAM" id="Phobius"/>
    </source>
</evidence>
<dbReference type="SMART" id="SM00388">
    <property type="entry name" value="HisKA"/>
    <property type="match status" value="1"/>
</dbReference>
<evidence type="ECO:0000256" key="3">
    <source>
        <dbReference type="ARBA" id="ARBA00012438"/>
    </source>
</evidence>
<gene>
    <name evidence="10" type="ORF">OCV88_11810</name>
</gene>
<proteinExistence type="predicted"/>
<feature type="transmembrane region" description="Helical" evidence="8">
    <location>
        <begin position="12"/>
        <end position="32"/>
    </location>
</feature>
<keyword evidence="11" id="KW-1185">Reference proteome</keyword>
<keyword evidence="8" id="KW-0472">Membrane</keyword>
<evidence type="ECO:0000313" key="10">
    <source>
        <dbReference type="EMBL" id="MCU6763005.1"/>
    </source>
</evidence>
<keyword evidence="8" id="KW-0812">Transmembrane</keyword>
<dbReference type="InterPro" id="IPR003661">
    <property type="entry name" value="HisK_dim/P_dom"/>
</dbReference>
<dbReference type="InterPro" id="IPR004358">
    <property type="entry name" value="Sig_transdc_His_kin-like_C"/>
</dbReference>
<dbReference type="InterPro" id="IPR003594">
    <property type="entry name" value="HATPase_dom"/>
</dbReference>
<evidence type="ECO:0000259" key="9">
    <source>
        <dbReference type="PROSITE" id="PS50109"/>
    </source>
</evidence>
<dbReference type="PANTHER" id="PTHR45453:SF1">
    <property type="entry name" value="PHOSPHATE REGULON SENSOR PROTEIN PHOR"/>
    <property type="match status" value="1"/>
</dbReference>
<dbReference type="Pfam" id="PF00512">
    <property type="entry name" value="HisKA"/>
    <property type="match status" value="1"/>
</dbReference>
<dbReference type="SUPFAM" id="SSF55874">
    <property type="entry name" value="ATPase domain of HSP90 chaperone/DNA topoisomerase II/histidine kinase"/>
    <property type="match status" value="1"/>
</dbReference>
<dbReference type="Proteomes" id="UP001652442">
    <property type="component" value="Unassembled WGS sequence"/>
</dbReference>
<organism evidence="10 11">
    <name type="scientific">Brotonthovivens ammoniilytica</name>
    <dbReference type="NCBI Taxonomy" id="2981725"/>
    <lineage>
        <taxon>Bacteria</taxon>
        <taxon>Bacillati</taxon>
        <taxon>Bacillota</taxon>
        <taxon>Clostridia</taxon>
        <taxon>Lachnospirales</taxon>
        <taxon>Lachnospiraceae</taxon>
        <taxon>Brotonthovivens</taxon>
    </lineage>
</organism>
<dbReference type="CDD" id="cd00082">
    <property type="entry name" value="HisKA"/>
    <property type="match status" value="1"/>
</dbReference>
<feature type="domain" description="Histidine kinase" evidence="9">
    <location>
        <begin position="188"/>
        <end position="402"/>
    </location>
</feature>
<dbReference type="Gene3D" id="3.30.565.10">
    <property type="entry name" value="Histidine kinase-like ATPase, C-terminal domain"/>
    <property type="match status" value="1"/>
</dbReference>
<keyword evidence="4" id="KW-0597">Phosphoprotein</keyword>
<dbReference type="RefSeq" id="WP_158425662.1">
    <property type="nucleotide sequence ID" value="NZ_JAOQJQ010000005.1"/>
</dbReference>
<dbReference type="EC" id="2.7.13.3" evidence="3"/>
<evidence type="ECO:0000256" key="2">
    <source>
        <dbReference type="ARBA" id="ARBA00004370"/>
    </source>
</evidence>
<dbReference type="InterPro" id="IPR036890">
    <property type="entry name" value="HATPase_C_sf"/>
</dbReference>
<dbReference type="GO" id="GO:0016301">
    <property type="term" value="F:kinase activity"/>
    <property type="evidence" value="ECO:0007669"/>
    <property type="project" value="UniProtKB-KW"/>
</dbReference>
<dbReference type="InterPro" id="IPR050351">
    <property type="entry name" value="BphY/WalK/GraS-like"/>
</dbReference>
<dbReference type="InterPro" id="IPR005467">
    <property type="entry name" value="His_kinase_dom"/>
</dbReference>
<dbReference type="PANTHER" id="PTHR45453">
    <property type="entry name" value="PHOSPHATE REGULON SENSOR PROTEIN PHOR"/>
    <property type="match status" value="1"/>
</dbReference>
<accession>A0ABT2TLD0</accession>
<evidence type="ECO:0000256" key="6">
    <source>
        <dbReference type="ARBA" id="ARBA00022777"/>
    </source>
</evidence>
<reference evidence="10 11" key="1">
    <citation type="journal article" date="2021" name="ISME Commun">
        <title>Automated analysis of genomic sequences facilitates high-throughput and comprehensive description of bacteria.</title>
        <authorList>
            <person name="Hitch T.C.A."/>
        </authorList>
    </citation>
    <scope>NUCLEOTIDE SEQUENCE [LARGE SCALE GENOMIC DNA]</scope>
    <source>
        <strain evidence="10 11">Sanger_109</strain>
    </source>
</reference>
<dbReference type="EMBL" id="JAOQJQ010000005">
    <property type="protein sequence ID" value="MCU6763005.1"/>
    <property type="molecule type" value="Genomic_DNA"/>
</dbReference>
<dbReference type="PRINTS" id="PR00344">
    <property type="entry name" value="BCTRLSENSOR"/>
</dbReference>
<dbReference type="Pfam" id="PF02518">
    <property type="entry name" value="HATPase_c"/>
    <property type="match status" value="1"/>
</dbReference>
<protein>
    <recommendedName>
        <fullName evidence="3">histidine kinase</fullName>
        <ecNumber evidence="3">2.7.13.3</ecNumber>
    </recommendedName>
</protein>
<evidence type="ECO:0000256" key="5">
    <source>
        <dbReference type="ARBA" id="ARBA00022679"/>
    </source>
</evidence>
<keyword evidence="7" id="KW-0902">Two-component regulatory system</keyword>
<dbReference type="SUPFAM" id="SSF47384">
    <property type="entry name" value="Homodimeric domain of signal transducing histidine kinase"/>
    <property type="match status" value="1"/>
</dbReference>
<keyword evidence="5" id="KW-0808">Transferase</keyword>
<keyword evidence="8" id="KW-1133">Transmembrane helix</keyword>
<comment type="subcellular location">
    <subcellularLocation>
        <location evidence="2">Membrane</location>
    </subcellularLocation>
</comment>